<evidence type="ECO:0000256" key="9">
    <source>
        <dbReference type="SAM" id="MobiDB-lite"/>
    </source>
</evidence>
<dbReference type="InterPro" id="IPR011990">
    <property type="entry name" value="TPR-like_helical_dom_sf"/>
</dbReference>
<evidence type="ECO:0000256" key="6">
    <source>
        <dbReference type="ARBA" id="ARBA00025750"/>
    </source>
</evidence>
<evidence type="ECO:0000256" key="2">
    <source>
        <dbReference type="ARBA" id="ARBA00022737"/>
    </source>
</evidence>
<dbReference type="Proteomes" id="UP000596660">
    <property type="component" value="Unplaced"/>
</dbReference>
<keyword evidence="4 8" id="KW-0175">Coiled coil</keyword>
<dbReference type="PROSITE" id="PS50005">
    <property type="entry name" value="TPR"/>
    <property type="match status" value="1"/>
</dbReference>
<evidence type="ECO:0000256" key="7">
    <source>
        <dbReference type="PROSITE-ProRule" id="PRU00339"/>
    </source>
</evidence>
<feature type="region of interest" description="Disordered" evidence="9">
    <location>
        <begin position="1"/>
        <end position="30"/>
    </location>
</feature>
<evidence type="ECO:0000313" key="11">
    <source>
        <dbReference type="Proteomes" id="UP000596660"/>
    </source>
</evidence>
<feature type="compositionally biased region" description="Basic and acidic residues" evidence="9">
    <location>
        <begin position="1"/>
        <end position="12"/>
    </location>
</feature>
<dbReference type="Pfam" id="PF00515">
    <property type="entry name" value="TPR_1"/>
    <property type="match status" value="1"/>
</dbReference>
<feature type="repeat" description="TPR" evidence="7">
    <location>
        <begin position="182"/>
        <end position="215"/>
    </location>
</feature>
<reference evidence="10" key="2">
    <citation type="submission" date="2021-03" db="UniProtKB">
        <authorList>
            <consortium name="EnsemblPlants"/>
        </authorList>
    </citation>
    <scope>IDENTIFICATION</scope>
</reference>
<dbReference type="EnsemblPlants" id="AUR62030156-RA">
    <property type="protein sequence ID" value="AUR62030156-RA:cds"/>
    <property type="gene ID" value="AUR62030156"/>
</dbReference>
<dbReference type="PROSITE" id="PS50293">
    <property type="entry name" value="TPR_REGION"/>
    <property type="match status" value="1"/>
</dbReference>
<comment type="subcellular location">
    <subcellularLocation>
        <location evidence="1">Nucleus</location>
    </subcellularLocation>
</comment>
<keyword evidence="5" id="KW-0539">Nucleus</keyword>
<evidence type="ECO:0000256" key="5">
    <source>
        <dbReference type="ARBA" id="ARBA00023242"/>
    </source>
</evidence>
<dbReference type="GeneID" id="110728434"/>
<evidence type="ECO:0000256" key="4">
    <source>
        <dbReference type="ARBA" id="ARBA00023054"/>
    </source>
</evidence>
<reference evidence="10" key="1">
    <citation type="journal article" date="2017" name="Nature">
        <title>The genome of Chenopodium quinoa.</title>
        <authorList>
            <person name="Jarvis D.E."/>
            <person name="Ho Y.S."/>
            <person name="Lightfoot D.J."/>
            <person name="Schmoeckel S.M."/>
            <person name="Li B."/>
            <person name="Borm T.J.A."/>
            <person name="Ohyanagi H."/>
            <person name="Mineta K."/>
            <person name="Michell C.T."/>
            <person name="Saber N."/>
            <person name="Kharbatia N.M."/>
            <person name="Rupper R.R."/>
            <person name="Sharp A.R."/>
            <person name="Dally N."/>
            <person name="Boughton B.A."/>
            <person name="Woo Y.H."/>
            <person name="Gao G."/>
            <person name="Schijlen E.G.W.M."/>
            <person name="Guo X."/>
            <person name="Momin A.A."/>
            <person name="Negrao S."/>
            <person name="Al-Babili S."/>
            <person name="Gehring C."/>
            <person name="Roessner U."/>
            <person name="Jung C."/>
            <person name="Murphy K."/>
            <person name="Arold S.T."/>
            <person name="Gojobori T."/>
            <person name="van der Linden C.G."/>
            <person name="van Loo E.N."/>
            <person name="Jellen E.N."/>
            <person name="Maughan P.J."/>
            <person name="Tester M."/>
        </authorList>
    </citation>
    <scope>NUCLEOTIDE SEQUENCE [LARGE SCALE GENOMIC DNA]</scope>
    <source>
        <strain evidence="10">cv. PI 614886</strain>
    </source>
</reference>
<dbReference type="OMA" id="VEKENCY"/>
<dbReference type="SMART" id="SM00028">
    <property type="entry name" value="TPR"/>
    <property type="match status" value="1"/>
</dbReference>
<feature type="coiled-coil region" evidence="8">
    <location>
        <begin position="128"/>
        <end position="155"/>
    </location>
</feature>
<sequence length="564" mass="64028">MWKDRNNCDDKLQGFYTPPPKRSSISSKSWMSEQTKKNSDLFHVIHKVPSGHSPYVKAKHVQLIEKNPNRAVAMFWNAINAGDRVDSALKDMAVVMKQLDRSDEAIEAIKSFRHLCSSDSQESLDNVLVELYKRSGRLEEQIEVLQQKLKRVEEGFRFVGRRVKVGKSQGKKVQITVEQEYARLLGNLAWAYLQKNDYETAEEYYRKALSIEPDRNKQCNLAICLMYMNRIAEAKFLLQVIRASAPEGLMDESYAKSFERASGLLAEIENQPDESSCEAEKENCYGNARFFAFSPHKKPHEYVRNSNRRGSDNQLDLKAGANSRDSFATSNIGSSVYDTAAFDASFNCKRAYTPSVPARGIPKSPFTQPKKSLIYDSGNWRKGTYRNELVSCLPRRLQFENPADSGFQSTKDLRSKCSETDQQGTVNMINMPIDSTPNRKVSDMTADVDRKENLSVTKTSGPENEGRDSYSALWDLSSFKSQKSWADMADEEEQEMLQMHQYSVDAKSPEELSTVFQSVTVNEDGAVASNQLSACRALFSNQQTQQDSMKTKNRLEVFRDLTPE</sequence>
<dbReference type="GO" id="GO:0005634">
    <property type="term" value="C:nucleus"/>
    <property type="evidence" value="ECO:0007669"/>
    <property type="project" value="UniProtKB-SubCell"/>
</dbReference>
<gene>
    <name evidence="10" type="primary">LOC110728434</name>
</gene>
<dbReference type="AlphaFoldDB" id="A0A803MIR0"/>
<dbReference type="KEGG" id="cqi:110728434"/>
<dbReference type="Gene3D" id="1.25.40.10">
    <property type="entry name" value="Tetratricopeptide repeat domain"/>
    <property type="match status" value="1"/>
</dbReference>
<keyword evidence="3 7" id="KW-0802">TPR repeat</keyword>
<dbReference type="Gramene" id="AUR62030156-RA">
    <property type="protein sequence ID" value="AUR62030156-RA:cds"/>
    <property type="gene ID" value="AUR62030156"/>
</dbReference>
<dbReference type="InterPro" id="IPR044961">
    <property type="entry name" value="MS5/SDI1"/>
</dbReference>
<evidence type="ECO:0000256" key="8">
    <source>
        <dbReference type="SAM" id="Coils"/>
    </source>
</evidence>
<evidence type="ECO:0000256" key="3">
    <source>
        <dbReference type="ARBA" id="ARBA00022803"/>
    </source>
</evidence>
<dbReference type="SMR" id="A0A803MIR0"/>
<dbReference type="RefSeq" id="XP_021763774.1">
    <property type="nucleotide sequence ID" value="XM_021908082.1"/>
</dbReference>
<dbReference type="SUPFAM" id="SSF48452">
    <property type="entry name" value="TPR-like"/>
    <property type="match status" value="1"/>
</dbReference>
<keyword evidence="2" id="KW-0677">Repeat</keyword>
<proteinExistence type="inferred from homology"/>
<evidence type="ECO:0000256" key="1">
    <source>
        <dbReference type="ARBA" id="ARBA00004123"/>
    </source>
</evidence>
<feature type="region of interest" description="Disordered" evidence="9">
    <location>
        <begin position="542"/>
        <end position="564"/>
    </location>
</feature>
<organism evidence="10 11">
    <name type="scientific">Chenopodium quinoa</name>
    <name type="common">Quinoa</name>
    <dbReference type="NCBI Taxonomy" id="63459"/>
    <lineage>
        <taxon>Eukaryota</taxon>
        <taxon>Viridiplantae</taxon>
        <taxon>Streptophyta</taxon>
        <taxon>Embryophyta</taxon>
        <taxon>Tracheophyta</taxon>
        <taxon>Spermatophyta</taxon>
        <taxon>Magnoliopsida</taxon>
        <taxon>eudicotyledons</taxon>
        <taxon>Gunneridae</taxon>
        <taxon>Pentapetalae</taxon>
        <taxon>Caryophyllales</taxon>
        <taxon>Chenopodiaceae</taxon>
        <taxon>Chenopodioideae</taxon>
        <taxon>Atripliceae</taxon>
        <taxon>Chenopodium</taxon>
    </lineage>
</organism>
<keyword evidence="11" id="KW-1185">Reference proteome</keyword>
<name>A0A803MIR0_CHEQI</name>
<feature type="compositionally biased region" description="Basic and acidic residues" evidence="9">
    <location>
        <begin position="549"/>
        <end position="564"/>
    </location>
</feature>
<dbReference type="OrthoDB" id="1620277at2759"/>
<accession>A0A803MIR0</accession>
<evidence type="ECO:0000313" key="10">
    <source>
        <dbReference type="EnsemblPlants" id="AUR62030156-RA:cds"/>
    </source>
</evidence>
<dbReference type="PANTHER" id="PTHR36326">
    <property type="entry name" value="PROTEIN POLLENLESS 3-LIKE 2"/>
    <property type="match status" value="1"/>
</dbReference>
<comment type="similarity">
    <text evidence="6">Belongs to the MS5 protein family.</text>
</comment>
<dbReference type="InterPro" id="IPR019734">
    <property type="entry name" value="TPR_rpt"/>
</dbReference>
<dbReference type="PANTHER" id="PTHR36326:SF4">
    <property type="entry name" value="PROTEIN POLLENLESS 3-LIKE 1"/>
    <property type="match status" value="1"/>
</dbReference>
<protein>
    <submittedName>
        <fullName evidence="10">Uncharacterized protein</fullName>
    </submittedName>
</protein>